<sequence length="123" mass="14454">MEPDYFEKLTIELKRHPHHIIELKQWLFVTINTAKSIIDNSNKSQLIYLKNFFSCTKTSEIQQVFDTIQGKFGDKYFSEKNSSNYQYLCSLVANFPATALTDVEHELISSFVKIDKYLLYENL</sequence>
<accession>A0ABT6HDD3</accession>
<name>A0ABT6HDD3_LEUPS</name>
<protein>
    <submittedName>
        <fullName evidence="1">Uncharacterized protein</fullName>
    </submittedName>
</protein>
<evidence type="ECO:0000313" key="2">
    <source>
        <dbReference type="Proteomes" id="UP001529201"/>
    </source>
</evidence>
<dbReference type="Proteomes" id="UP001529201">
    <property type="component" value="Unassembled WGS sequence"/>
</dbReference>
<dbReference type="RefSeq" id="WP_010295717.1">
    <property type="nucleotide sequence ID" value="NZ_CP065993.1"/>
</dbReference>
<keyword evidence="2" id="KW-1185">Reference proteome</keyword>
<gene>
    <name evidence="1" type="ORF">P1N92_05805</name>
</gene>
<dbReference type="EMBL" id="JARGDN010000004">
    <property type="protein sequence ID" value="MDG9733630.1"/>
    <property type="molecule type" value="Genomic_DNA"/>
</dbReference>
<comment type="caution">
    <text evidence="1">The sequence shown here is derived from an EMBL/GenBank/DDBJ whole genome shotgun (WGS) entry which is preliminary data.</text>
</comment>
<organism evidence="1 2">
    <name type="scientific">Leuconostoc pseudomesenteroides</name>
    <dbReference type="NCBI Taxonomy" id="33968"/>
    <lineage>
        <taxon>Bacteria</taxon>
        <taxon>Bacillati</taxon>
        <taxon>Bacillota</taxon>
        <taxon>Bacilli</taxon>
        <taxon>Lactobacillales</taxon>
        <taxon>Lactobacillaceae</taxon>
        <taxon>Leuconostoc</taxon>
    </lineage>
</organism>
<evidence type="ECO:0000313" key="1">
    <source>
        <dbReference type="EMBL" id="MDG9733630.1"/>
    </source>
</evidence>
<dbReference type="GeneID" id="64344765"/>
<reference evidence="1 2" key="1">
    <citation type="submission" date="2023-02" db="EMBL/GenBank/DDBJ databases">
        <title>Antimicrobial susceptibility testing and tentative epidemiological cut-off values for Lactobacillaceae family species intended for ingestion.</title>
        <authorList>
            <person name="Noehr-Meldgaard K."/>
            <person name="Struve C."/>
            <person name="Ingmer H."/>
            <person name="Koza A."/>
            <person name="Al-Nakeeb K."/>
            <person name="Agersoe Y."/>
        </authorList>
    </citation>
    <scope>NUCLEOTIDE SEQUENCE [LARGE SCALE GENOMIC DNA]</scope>
    <source>
        <strain evidence="1 2">DSM 20193</strain>
    </source>
</reference>
<proteinExistence type="predicted"/>